<dbReference type="Gene3D" id="3.30.565.10">
    <property type="entry name" value="Histidine kinase-like ATPase, C-terminal domain"/>
    <property type="match status" value="1"/>
</dbReference>
<dbReference type="CDD" id="cd16917">
    <property type="entry name" value="HATPase_UhpB-NarQ-NarX-like"/>
    <property type="match status" value="1"/>
</dbReference>
<evidence type="ECO:0000313" key="12">
    <source>
        <dbReference type="EMBL" id="GAA5180659.1"/>
    </source>
</evidence>
<reference evidence="13" key="1">
    <citation type="journal article" date="2019" name="Int. J. Syst. Evol. Microbiol.">
        <title>The Global Catalogue of Microorganisms (GCM) 10K type strain sequencing project: providing services to taxonomists for standard genome sequencing and annotation.</title>
        <authorList>
            <consortium name="The Broad Institute Genomics Platform"/>
            <consortium name="The Broad Institute Genome Sequencing Center for Infectious Disease"/>
            <person name="Wu L."/>
            <person name="Ma J."/>
        </authorList>
    </citation>
    <scope>NUCLEOTIDE SEQUENCE [LARGE SCALE GENOMIC DNA]</scope>
    <source>
        <strain evidence="13">JCM 18304</strain>
    </source>
</reference>
<evidence type="ECO:0000259" key="10">
    <source>
        <dbReference type="Pfam" id="PF02518"/>
    </source>
</evidence>
<organism evidence="12 13">
    <name type="scientific">Rugosimonospora acidiphila</name>
    <dbReference type="NCBI Taxonomy" id="556531"/>
    <lineage>
        <taxon>Bacteria</taxon>
        <taxon>Bacillati</taxon>
        <taxon>Actinomycetota</taxon>
        <taxon>Actinomycetes</taxon>
        <taxon>Micromonosporales</taxon>
        <taxon>Micromonosporaceae</taxon>
        <taxon>Rugosimonospora</taxon>
    </lineage>
</organism>
<keyword evidence="7" id="KW-0067">ATP-binding</keyword>
<comment type="catalytic activity">
    <reaction evidence="1">
        <text>ATP + protein L-histidine = ADP + protein N-phospho-L-histidine.</text>
        <dbReference type="EC" id="2.7.13.3"/>
    </reaction>
</comment>
<dbReference type="Pfam" id="PF02518">
    <property type="entry name" value="HATPase_c"/>
    <property type="match status" value="1"/>
</dbReference>
<evidence type="ECO:0000256" key="4">
    <source>
        <dbReference type="ARBA" id="ARBA00022679"/>
    </source>
</evidence>
<feature type="domain" description="Signal transduction histidine kinase subgroup 3 dimerisation and phosphoacceptor" evidence="11">
    <location>
        <begin position="171"/>
        <end position="237"/>
    </location>
</feature>
<protein>
    <recommendedName>
        <fullName evidence="2">histidine kinase</fullName>
        <ecNumber evidence="2">2.7.13.3</ecNumber>
    </recommendedName>
</protein>
<dbReference type="InterPro" id="IPR003594">
    <property type="entry name" value="HATPase_dom"/>
</dbReference>
<evidence type="ECO:0000256" key="3">
    <source>
        <dbReference type="ARBA" id="ARBA00022553"/>
    </source>
</evidence>
<keyword evidence="9" id="KW-0812">Transmembrane</keyword>
<evidence type="ECO:0000256" key="1">
    <source>
        <dbReference type="ARBA" id="ARBA00000085"/>
    </source>
</evidence>
<dbReference type="InterPro" id="IPR050482">
    <property type="entry name" value="Sensor_HK_TwoCompSys"/>
</dbReference>
<dbReference type="EMBL" id="BAABJQ010000003">
    <property type="protein sequence ID" value="GAA5180659.1"/>
    <property type="molecule type" value="Genomic_DNA"/>
</dbReference>
<dbReference type="Proteomes" id="UP001501570">
    <property type="component" value="Unassembled WGS sequence"/>
</dbReference>
<keyword evidence="5" id="KW-0547">Nucleotide-binding</keyword>
<evidence type="ECO:0000256" key="9">
    <source>
        <dbReference type="SAM" id="Phobius"/>
    </source>
</evidence>
<sequence length="376" mass="39657">MLRSVRPNASCRSEGPWVGDILFAALIAAVLAVLIPIVPGGPHTAVGTAAALALAVVQGGALIWMRRHPERAMAVVILAGLGLQILGPHLPWFGLASAPMITFSMLRPPRVTLWALGILIVPTPWVLASGGGWRDLLLAIAGPALSWSLGELARTRFLRRDAERRRIIAEERARIARELHDVVAHTVSVIVVQAAAAEDVFDARPERAREALGGIQAAARTALSELRTLLSTMRPEESDEPNAPQPGLAQLDSLAAPLRAAGLTVVLRTEGSAGPMPPGVDLSAYRIVQESLTNTLRHAHATRADVTVRYAPLALQLEIADDGTTRSAGGAATSGTRHGIVGMRERARLLGGTLDAGPGPRGGFLVRAHLPLSSAR</sequence>
<feature type="transmembrane region" description="Helical" evidence="9">
    <location>
        <begin position="21"/>
        <end position="39"/>
    </location>
</feature>
<feature type="transmembrane region" description="Helical" evidence="9">
    <location>
        <begin position="111"/>
        <end position="128"/>
    </location>
</feature>
<keyword evidence="8" id="KW-0902">Two-component regulatory system</keyword>
<dbReference type="EC" id="2.7.13.3" evidence="2"/>
<feature type="transmembrane region" description="Helical" evidence="9">
    <location>
        <begin position="72"/>
        <end position="91"/>
    </location>
</feature>
<dbReference type="PANTHER" id="PTHR24421">
    <property type="entry name" value="NITRATE/NITRITE SENSOR PROTEIN NARX-RELATED"/>
    <property type="match status" value="1"/>
</dbReference>
<dbReference type="Pfam" id="PF07730">
    <property type="entry name" value="HisKA_3"/>
    <property type="match status" value="1"/>
</dbReference>
<evidence type="ECO:0000256" key="5">
    <source>
        <dbReference type="ARBA" id="ARBA00022741"/>
    </source>
</evidence>
<dbReference type="InterPro" id="IPR036890">
    <property type="entry name" value="HATPase_C_sf"/>
</dbReference>
<evidence type="ECO:0000256" key="6">
    <source>
        <dbReference type="ARBA" id="ARBA00022777"/>
    </source>
</evidence>
<dbReference type="SUPFAM" id="SSF55874">
    <property type="entry name" value="ATPase domain of HSP90 chaperone/DNA topoisomerase II/histidine kinase"/>
    <property type="match status" value="1"/>
</dbReference>
<comment type="caution">
    <text evidence="12">The sequence shown here is derived from an EMBL/GenBank/DDBJ whole genome shotgun (WGS) entry which is preliminary data.</text>
</comment>
<keyword evidence="9" id="KW-0472">Membrane</keyword>
<feature type="domain" description="Histidine kinase/HSP90-like ATPase" evidence="10">
    <location>
        <begin position="282"/>
        <end position="373"/>
    </location>
</feature>
<keyword evidence="3" id="KW-0597">Phosphoprotein</keyword>
<dbReference type="InterPro" id="IPR011712">
    <property type="entry name" value="Sig_transdc_His_kin_sub3_dim/P"/>
</dbReference>
<name>A0ABP9RMM8_9ACTN</name>
<evidence type="ECO:0000256" key="8">
    <source>
        <dbReference type="ARBA" id="ARBA00023012"/>
    </source>
</evidence>
<accession>A0ABP9RMM8</accession>
<gene>
    <name evidence="12" type="ORF">GCM10023322_13460</name>
</gene>
<dbReference type="Gene3D" id="1.20.5.1930">
    <property type="match status" value="1"/>
</dbReference>
<evidence type="ECO:0000256" key="2">
    <source>
        <dbReference type="ARBA" id="ARBA00012438"/>
    </source>
</evidence>
<keyword evidence="6 12" id="KW-0418">Kinase</keyword>
<keyword evidence="4" id="KW-0808">Transferase</keyword>
<proteinExistence type="predicted"/>
<evidence type="ECO:0000313" key="13">
    <source>
        <dbReference type="Proteomes" id="UP001501570"/>
    </source>
</evidence>
<dbReference type="GO" id="GO:0016301">
    <property type="term" value="F:kinase activity"/>
    <property type="evidence" value="ECO:0007669"/>
    <property type="project" value="UniProtKB-KW"/>
</dbReference>
<evidence type="ECO:0000259" key="11">
    <source>
        <dbReference type="Pfam" id="PF07730"/>
    </source>
</evidence>
<evidence type="ECO:0000256" key="7">
    <source>
        <dbReference type="ARBA" id="ARBA00022840"/>
    </source>
</evidence>
<keyword evidence="9" id="KW-1133">Transmembrane helix</keyword>
<feature type="transmembrane region" description="Helical" evidence="9">
    <location>
        <begin position="45"/>
        <end position="65"/>
    </location>
</feature>
<keyword evidence="13" id="KW-1185">Reference proteome</keyword>
<dbReference type="PANTHER" id="PTHR24421:SF10">
    <property type="entry name" value="NITRATE_NITRITE SENSOR PROTEIN NARQ"/>
    <property type="match status" value="1"/>
</dbReference>